<evidence type="ECO:0000256" key="2">
    <source>
        <dbReference type="ARBA" id="ARBA00022727"/>
    </source>
</evidence>
<organism evidence="8 9">
    <name type="scientific">Actomonas aquatica</name>
    <dbReference type="NCBI Taxonomy" id="2866162"/>
    <lineage>
        <taxon>Bacteria</taxon>
        <taxon>Pseudomonadati</taxon>
        <taxon>Verrucomicrobiota</taxon>
        <taxon>Opitutia</taxon>
        <taxon>Opitutales</taxon>
        <taxon>Opitutaceae</taxon>
        <taxon>Actomonas</taxon>
    </lineage>
</organism>
<dbReference type="Proteomes" id="UP000738431">
    <property type="component" value="Chromosome"/>
</dbReference>
<dbReference type="EC" id="2.7.4.3" evidence="6"/>
<evidence type="ECO:0000256" key="6">
    <source>
        <dbReference type="RuleBase" id="RU003331"/>
    </source>
</evidence>
<dbReference type="InterPro" id="IPR000850">
    <property type="entry name" value="Adenylat/UMP-CMP_kin"/>
</dbReference>
<evidence type="ECO:0000313" key="9">
    <source>
        <dbReference type="Proteomes" id="UP000738431"/>
    </source>
</evidence>
<evidence type="ECO:0000313" key="8">
    <source>
        <dbReference type="EMBL" id="WRQ89886.1"/>
    </source>
</evidence>
<keyword evidence="3 6" id="KW-0547">Nucleotide-binding</keyword>
<dbReference type="InterPro" id="IPR027417">
    <property type="entry name" value="P-loop_NTPase"/>
</dbReference>
<accession>A0ABZ1CE42</accession>
<name>A0ABZ1CE42_9BACT</name>
<keyword evidence="1 5" id="KW-0808">Transferase</keyword>
<reference evidence="8 9" key="1">
    <citation type="submission" date="2023-12" db="EMBL/GenBank/DDBJ databases">
        <title>Description of an unclassified Opitutus bacterium of Verrucomicrobiota.</title>
        <authorList>
            <person name="Zhang D.-F."/>
        </authorList>
    </citation>
    <scope>NUCLEOTIDE SEQUENCE [LARGE SCALE GENOMIC DNA]</scope>
    <source>
        <strain evidence="8 9">WL0086</strain>
    </source>
</reference>
<evidence type="ECO:0000256" key="7">
    <source>
        <dbReference type="SAM" id="MobiDB-lite"/>
    </source>
</evidence>
<dbReference type="GO" id="GO:0016301">
    <property type="term" value="F:kinase activity"/>
    <property type="evidence" value="ECO:0007669"/>
    <property type="project" value="UniProtKB-KW"/>
</dbReference>
<feature type="region of interest" description="Disordered" evidence="7">
    <location>
        <begin position="1"/>
        <end position="22"/>
    </location>
</feature>
<dbReference type="PANTHER" id="PTHR23359">
    <property type="entry name" value="NUCLEOTIDE KINASE"/>
    <property type="match status" value="1"/>
</dbReference>
<comment type="similarity">
    <text evidence="5">Belongs to the adenylate kinase family.</text>
</comment>
<keyword evidence="4 5" id="KW-0418">Kinase</keyword>
<dbReference type="Pfam" id="PF00406">
    <property type="entry name" value="ADK"/>
    <property type="match status" value="1"/>
</dbReference>
<dbReference type="PRINTS" id="PR00094">
    <property type="entry name" value="ADENYLTKNASE"/>
</dbReference>
<evidence type="ECO:0000256" key="1">
    <source>
        <dbReference type="ARBA" id="ARBA00022679"/>
    </source>
</evidence>
<keyword evidence="9" id="KW-1185">Reference proteome</keyword>
<comment type="catalytic activity">
    <reaction evidence="6">
        <text>AMP + ATP = 2 ADP</text>
        <dbReference type="Rhea" id="RHEA:12973"/>
        <dbReference type="ChEBI" id="CHEBI:30616"/>
        <dbReference type="ChEBI" id="CHEBI:456215"/>
        <dbReference type="ChEBI" id="CHEBI:456216"/>
        <dbReference type="EC" id="2.7.4.3"/>
    </reaction>
</comment>
<evidence type="ECO:0000256" key="4">
    <source>
        <dbReference type="ARBA" id="ARBA00022777"/>
    </source>
</evidence>
<dbReference type="SUPFAM" id="SSF52540">
    <property type="entry name" value="P-loop containing nucleoside triphosphate hydrolases"/>
    <property type="match status" value="1"/>
</dbReference>
<evidence type="ECO:0000256" key="5">
    <source>
        <dbReference type="RuleBase" id="RU003330"/>
    </source>
</evidence>
<proteinExistence type="inferred from homology"/>
<protein>
    <recommendedName>
        <fullName evidence="6">Adenylate kinase</fullName>
        <ecNumber evidence="6">2.7.4.3</ecNumber>
    </recommendedName>
</protein>
<gene>
    <name evidence="8" type="ORF">K1X11_010755</name>
</gene>
<dbReference type="CDD" id="cd01428">
    <property type="entry name" value="ADK"/>
    <property type="match status" value="1"/>
</dbReference>
<feature type="compositionally biased region" description="Low complexity" evidence="7">
    <location>
        <begin position="9"/>
        <end position="18"/>
    </location>
</feature>
<keyword evidence="6" id="KW-0067">ATP-binding</keyword>
<dbReference type="RefSeq" id="WP_221032343.1">
    <property type="nucleotide sequence ID" value="NZ_CP139781.1"/>
</dbReference>
<dbReference type="Gene3D" id="3.40.50.300">
    <property type="entry name" value="P-loop containing nucleotide triphosphate hydrolases"/>
    <property type="match status" value="1"/>
</dbReference>
<comment type="subcellular location">
    <subcellularLocation>
        <location evidence="6">Cytoplasm</location>
    </subcellularLocation>
</comment>
<sequence>MPESDKHSAAAAASKPHAQGAKPADLEIKDTTLIFNDVWTDLEAEFGREHLRFPKEIILLGGAPGAGKGTNTGFILKARGLTCPPIVVSALLDSPEARRIKDAGMMVGDREVIGILLRELLKPEYRDGCILDGFPRTQVQVESLKLLVSKMQGLRREFYGTPLGIHFRQPTVHIMVLFVEEKVSVERQLKRGRLTKEHNDEVRRTGDGELWEERPTDYDADLAQRRYRVFKEKTWDALQSLKSIFHYHFVNAQGAIDEVEENIVKELKYQSLLELDPATHDTLRHIPVASELSVHARQELVKRLDGYQFNHPELLAKVVSFVERKIMPIVRRHAISGNAHINAEDGLLHDNLALAILIDVFSERGYHAVVDLHRIEIPEKFDLQTGDITCRIKKVFRITIDFQGSDIRRGN</sequence>
<keyword evidence="2" id="KW-0545">Nucleotide biosynthesis</keyword>
<comment type="subunit">
    <text evidence="6">Monomer.</text>
</comment>
<dbReference type="EMBL" id="CP139781">
    <property type="protein sequence ID" value="WRQ89886.1"/>
    <property type="molecule type" value="Genomic_DNA"/>
</dbReference>
<evidence type="ECO:0000256" key="3">
    <source>
        <dbReference type="ARBA" id="ARBA00022741"/>
    </source>
</evidence>
<dbReference type="PROSITE" id="PS00113">
    <property type="entry name" value="ADENYLATE_KINASE"/>
    <property type="match status" value="1"/>
</dbReference>
<dbReference type="InterPro" id="IPR033690">
    <property type="entry name" value="Adenylat_kinase_CS"/>
</dbReference>